<protein>
    <submittedName>
        <fullName evidence="2">Uncharacterized protein</fullName>
    </submittedName>
</protein>
<feature type="chain" id="PRO_5040920785" evidence="1">
    <location>
        <begin position="23"/>
        <end position="223"/>
    </location>
</feature>
<reference evidence="2" key="1">
    <citation type="submission" date="2022-06" db="EMBL/GenBank/DDBJ databases">
        <title>Aeoliella straminimaris, a novel planctomycete from sediments.</title>
        <authorList>
            <person name="Vitorino I.R."/>
            <person name="Lage O.M."/>
        </authorList>
    </citation>
    <scope>NUCLEOTIDE SEQUENCE</scope>
    <source>
        <strain evidence="2">ICT_H6.2</strain>
    </source>
</reference>
<accession>A0A9X2JHZ6</accession>
<dbReference type="AlphaFoldDB" id="A0A9X2JHZ6"/>
<organism evidence="2 3">
    <name type="scientific">Aeoliella straminimaris</name>
    <dbReference type="NCBI Taxonomy" id="2954799"/>
    <lineage>
        <taxon>Bacteria</taxon>
        <taxon>Pseudomonadati</taxon>
        <taxon>Planctomycetota</taxon>
        <taxon>Planctomycetia</taxon>
        <taxon>Pirellulales</taxon>
        <taxon>Lacipirellulaceae</taxon>
        <taxon>Aeoliella</taxon>
    </lineage>
</organism>
<proteinExistence type="predicted"/>
<keyword evidence="3" id="KW-1185">Reference proteome</keyword>
<evidence type="ECO:0000313" key="2">
    <source>
        <dbReference type="EMBL" id="MCO6045133.1"/>
    </source>
</evidence>
<evidence type="ECO:0000313" key="3">
    <source>
        <dbReference type="Proteomes" id="UP001155241"/>
    </source>
</evidence>
<gene>
    <name evidence="2" type="ORF">NG895_14575</name>
</gene>
<dbReference type="Proteomes" id="UP001155241">
    <property type="component" value="Unassembled WGS sequence"/>
</dbReference>
<evidence type="ECO:0000256" key="1">
    <source>
        <dbReference type="SAM" id="SignalP"/>
    </source>
</evidence>
<comment type="caution">
    <text evidence="2">The sequence shown here is derived from an EMBL/GenBank/DDBJ whole genome shotgun (WGS) entry which is preliminary data.</text>
</comment>
<feature type="signal peptide" evidence="1">
    <location>
        <begin position="1"/>
        <end position="22"/>
    </location>
</feature>
<dbReference type="RefSeq" id="WP_252853243.1">
    <property type="nucleotide sequence ID" value="NZ_JAMXLR010000051.1"/>
</dbReference>
<sequence length="223" mass="24184">MRLMKKLVCVAMLLCAMQPATAGTVTLGFEAEVLEVNRDTPPLQLPFEVEAGDRFRGTFTFEPLDVGSEIDQTEIVEPYAVKFVIDGYAFSTADYVAQSFDNILSDEDLGSPPAAPEDVIRLKKTLGESLGDSSMLQWGFAFAFFGDEHVMSGADFPADIEAWRDFSEASVRVTFANQGMDNSSSVLASIVALRQVPEPKASSIFAAIAASLFLYRIGSDAPD</sequence>
<dbReference type="EMBL" id="JAMXLR010000051">
    <property type="protein sequence ID" value="MCO6045133.1"/>
    <property type="molecule type" value="Genomic_DNA"/>
</dbReference>
<name>A0A9X2JHZ6_9BACT</name>
<keyword evidence="1" id="KW-0732">Signal</keyword>